<dbReference type="PROSITE" id="PS51257">
    <property type="entry name" value="PROKAR_LIPOPROTEIN"/>
    <property type="match status" value="1"/>
</dbReference>
<dbReference type="Pfam" id="PF04264">
    <property type="entry name" value="YceI"/>
    <property type="match status" value="1"/>
</dbReference>
<evidence type="ECO:0000259" key="1">
    <source>
        <dbReference type="SMART" id="SM00867"/>
    </source>
</evidence>
<accession>A0A5C0VF18</accession>
<dbReference type="InterPro" id="IPR036761">
    <property type="entry name" value="TTHA0802/YceI-like_sf"/>
</dbReference>
<dbReference type="Proteomes" id="UP000323653">
    <property type="component" value="Chromosome"/>
</dbReference>
<keyword evidence="3" id="KW-1185">Reference proteome</keyword>
<evidence type="ECO:0000313" key="3">
    <source>
        <dbReference type="Proteomes" id="UP000323653"/>
    </source>
</evidence>
<dbReference type="SUPFAM" id="SSF101874">
    <property type="entry name" value="YceI-like"/>
    <property type="match status" value="1"/>
</dbReference>
<dbReference type="AlphaFoldDB" id="A0A5C0VF18"/>
<dbReference type="PANTHER" id="PTHR34406">
    <property type="entry name" value="PROTEIN YCEI"/>
    <property type="match status" value="1"/>
</dbReference>
<dbReference type="SMART" id="SM00867">
    <property type="entry name" value="YceI"/>
    <property type="match status" value="1"/>
</dbReference>
<dbReference type="InterPro" id="IPR007372">
    <property type="entry name" value="Lipid/polyisoprenoid-bd_YceI"/>
</dbReference>
<sequence>MKTLKLGLIATVFLAACSNNPKGNKATTADAEAVQAVDGETLNVDPASSSIAWTGNKVTGSHTGTINIQSGNVVLDEGKLVGGEFVIDMTTLTNKDLEADVENKSKLEGHLKADDFFAVEKYPTSKFVITKVTYKEDGKAEIAGNLTLRDVTKNVSFIADVPAASADGFHAMADFNINRKDWGVMYEGMKDDLIADEINLKVHLMAKNNP</sequence>
<dbReference type="EMBL" id="CP043329">
    <property type="protein sequence ID" value="QEK50443.1"/>
    <property type="molecule type" value="Genomic_DNA"/>
</dbReference>
<gene>
    <name evidence="2" type="ORF">FYC62_01245</name>
</gene>
<evidence type="ECO:0000313" key="2">
    <source>
        <dbReference type="EMBL" id="QEK50443.1"/>
    </source>
</evidence>
<dbReference type="Gene3D" id="2.40.128.110">
    <property type="entry name" value="Lipid/polyisoprenoid-binding, YceI-like"/>
    <property type="match status" value="1"/>
</dbReference>
<reference evidence="2 3" key="1">
    <citation type="submission" date="2019-08" db="EMBL/GenBank/DDBJ databases">
        <title>Pedobacter sp. nov., isolated from Han river, South Korea.</title>
        <authorList>
            <person name="Lee D.-H."/>
            <person name="Kim Y.-S."/>
            <person name="Hwang E.-M."/>
            <person name="Le Tran T.C."/>
            <person name="Cha C.-J."/>
        </authorList>
    </citation>
    <scope>NUCLEOTIDE SEQUENCE [LARGE SCALE GENOMIC DNA]</scope>
    <source>
        <strain evidence="2 3">CJ43</strain>
    </source>
</reference>
<name>A0A5C0VF18_9SPHI</name>
<dbReference type="PANTHER" id="PTHR34406:SF1">
    <property type="entry name" value="PROTEIN YCEI"/>
    <property type="match status" value="1"/>
</dbReference>
<feature type="domain" description="Lipid/polyisoprenoid-binding YceI-like" evidence="1">
    <location>
        <begin position="41"/>
        <end position="207"/>
    </location>
</feature>
<organism evidence="2 3">
    <name type="scientific">Pedobacter aquae</name>
    <dbReference type="NCBI Taxonomy" id="2605747"/>
    <lineage>
        <taxon>Bacteria</taxon>
        <taxon>Pseudomonadati</taxon>
        <taxon>Bacteroidota</taxon>
        <taxon>Sphingobacteriia</taxon>
        <taxon>Sphingobacteriales</taxon>
        <taxon>Sphingobacteriaceae</taxon>
        <taxon>Pedobacter</taxon>
    </lineage>
</organism>
<dbReference type="KEGG" id="pej:FYC62_01245"/>
<protein>
    <submittedName>
        <fullName evidence="2">YceI family protein</fullName>
    </submittedName>
</protein>
<proteinExistence type="predicted"/>
<dbReference type="RefSeq" id="WP_149073637.1">
    <property type="nucleotide sequence ID" value="NZ_CP043329.1"/>
</dbReference>